<keyword evidence="2" id="KW-0479">Metal-binding</keyword>
<keyword evidence="1" id="KW-0645">Protease</keyword>
<dbReference type="GO" id="GO:0006508">
    <property type="term" value="P:proteolysis"/>
    <property type="evidence" value="ECO:0007669"/>
    <property type="project" value="UniProtKB-KW"/>
</dbReference>
<dbReference type="GO" id="GO:0046872">
    <property type="term" value="F:metal ion binding"/>
    <property type="evidence" value="ECO:0007669"/>
    <property type="project" value="UniProtKB-KW"/>
</dbReference>
<keyword evidence="4" id="KW-0862">Zinc</keyword>
<feature type="domain" description="JAB" evidence="6">
    <location>
        <begin position="77"/>
        <end position="122"/>
    </location>
</feature>
<dbReference type="RefSeq" id="WP_075031533.1">
    <property type="nucleotide sequence ID" value="NZ_FONR01000018.1"/>
</dbReference>
<reference evidence="7 8" key="1">
    <citation type="submission" date="2016-10" db="EMBL/GenBank/DDBJ databases">
        <authorList>
            <person name="de Groot N.N."/>
        </authorList>
    </citation>
    <scope>NUCLEOTIDE SEQUENCE [LARGE SCALE GENOMIC DNA]</scope>
    <source>
        <strain evidence="7 8">OK461</strain>
    </source>
</reference>
<evidence type="ECO:0000313" key="7">
    <source>
        <dbReference type="EMBL" id="SFG27008.1"/>
    </source>
</evidence>
<gene>
    <name evidence="7" type="ORF">SAMN02787118_11818</name>
</gene>
<evidence type="ECO:0000256" key="3">
    <source>
        <dbReference type="ARBA" id="ARBA00022801"/>
    </source>
</evidence>
<evidence type="ECO:0000313" key="8">
    <source>
        <dbReference type="Proteomes" id="UP000181942"/>
    </source>
</evidence>
<dbReference type="EMBL" id="FONR01000018">
    <property type="protein sequence ID" value="SFG27008.1"/>
    <property type="molecule type" value="Genomic_DNA"/>
</dbReference>
<dbReference type="SUPFAM" id="SSF102712">
    <property type="entry name" value="JAB1/MPN domain"/>
    <property type="match status" value="1"/>
</dbReference>
<evidence type="ECO:0000256" key="4">
    <source>
        <dbReference type="ARBA" id="ARBA00022833"/>
    </source>
</evidence>
<proteinExistence type="predicted"/>
<dbReference type="Pfam" id="PF14464">
    <property type="entry name" value="Prok-JAB"/>
    <property type="match status" value="1"/>
</dbReference>
<name>A0A1I2QFC3_9ACTN</name>
<organism evidence="7 8">
    <name type="scientific">Streptomyces mirabilis</name>
    <dbReference type="NCBI Taxonomy" id="68239"/>
    <lineage>
        <taxon>Bacteria</taxon>
        <taxon>Bacillati</taxon>
        <taxon>Actinomycetota</taxon>
        <taxon>Actinomycetes</taxon>
        <taxon>Kitasatosporales</taxon>
        <taxon>Streptomycetaceae</taxon>
        <taxon>Streptomyces</taxon>
    </lineage>
</organism>
<dbReference type="OrthoDB" id="9804316at2"/>
<evidence type="ECO:0000256" key="5">
    <source>
        <dbReference type="ARBA" id="ARBA00023049"/>
    </source>
</evidence>
<dbReference type="AlphaFoldDB" id="A0A1I2QFC3"/>
<keyword evidence="5" id="KW-0482">Metalloprotease</keyword>
<sequence length="176" mass="18545">MTVYRRTPLPTGPARGRLLVTGSVLAPTRAALQASSGSDGCRHEGVVLWLGRVLDTATLVLAAVTPPAVTSPGSVHLDERIVGAVARTARAHGLGVVAQVHSHPGEDTRHSDGDDQLVLMPFEGMFSLVVASYGTGALDPEQGLGLHQHQDGCWVRITDLTAMIIIPAHLSTQEPR</sequence>
<dbReference type="Gene3D" id="3.40.140.10">
    <property type="entry name" value="Cytidine Deaminase, domain 2"/>
    <property type="match status" value="1"/>
</dbReference>
<dbReference type="Proteomes" id="UP000181942">
    <property type="component" value="Unassembled WGS sequence"/>
</dbReference>
<evidence type="ECO:0000259" key="6">
    <source>
        <dbReference type="Pfam" id="PF14464"/>
    </source>
</evidence>
<dbReference type="GO" id="GO:0008237">
    <property type="term" value="F:metallopeptidase activity"/>
    <property type="evidence" value="ECO:0007669"/>
    <property type="project" value="UniProtKB-KW"/>
</dbReference>
<dbReference type="InterPro" id="IPR028090">
    <property type="entry name" value="JAB_dom_prok"/>
</dbReference>
<accession>A0A1I2QFC3</accession>
<protein>
    <submittedName>
        <fullName evidence="7">JAB domain-containing protein</fullName>
    </submittedName>
</protein>
<evidence type="ECO:0000256" key="1">
    <source>
        <dbReference type="ARBA" id="ARBA00022670"/>
    </source>
</evidence>
<keyword evidence="3" id="KW-0378">Hydrolase</keyword>
<evidence type="ECO:0000256" key="2">
    <source>
        <dbReference type="ARBA" id="ARBA00022723"/>
    </source>
</evidence>